<dbReference type="GeneID" id="34232023"/>
<dbReference type="Pfam" id="PF10982">
    <property type="entry name" value="DUF2789"/>
    <property type="match status" value="1"/>
</dbReference>
<evidence type="ECO:0000313" key="2">
    <source>
        <dbReference type="Proteomes" id="UP000199002"/>
    </source>
</evidence>
<dbReference type="AlphaFoldDB" id="A0A1H4CB91"/>
<evidence type="ECO:0008006" key="3">
    <source>
        <dbReference type="Google" id="ProtNLM"/>
    </source>
</evidence>
<accession>A0A1H4CB91</accession>
<dbReference type="InterPro" id="IPR038086">
    <property type="entry name" value="DUF2789_sf"/>
</dbReference>
<dbReference type="InterPro" id="IPR021250">
    <property type="entry name" value="DUF2789"/>
</dbReference>
<gene>
    <name evidence="1" type="ORF">SAMN05421875_11839</name>
</gene>
<proteinExistence type="predicted"/>
<dbReference type="STRING" id="592050.SAMN05421875_11839"/>
<evidence type="ECO:0000313" key="1">
    <source>
        <dbReference type="EMBL" id="SEA57603.1"/>
    </source>
</evidence>
<sequence>MEKSFHRFSELFAQLGLRTDEAGIGAFLKTHSPLPTDMLLADAPFWTPAQATLLREELLDDADWAEVIDRLNAALRAPRGRS</sequence>
<protein>
    <recommendedName>
        <fullName evidence="3">DUF2789 domain-containing protein</fullName>
    </recommendedName>
</protein>
<dbReference type="EMBL" id="FNQJ01000018">
    <property type="protein sequence ID" value="SEA57603.1"/>
    <property type="molecule type" value="Genomic_DNA"/>
</dbReference>
<name>A0A1H4CB91_9BURK</name>
<reference evidence="2" key="1">
    <citation type="submission" date="2016-10" db="EMBL/GenBank/DDBJ databases">
        <authorList>
            <person name="Varghese N."/>
            <person name="Submissions S."/>
        </authorList>
    </citation>
    <scope>NUCLEOTIDE SEQUENCE [LARGE SCALE GENOMIC DNA]</scope>
    <source>
        <strain evidence="2">DSM 25157</strain>
    </source>
</reference>
<organism evidence="1 2">
    <name type="scientific">Acidovorax soli</name>
    <dbReference type="NCBI Taxonomy" id="592050"/>
    <lineage>
        <taxon>Bacteria</taxon>
        <taxon>Pseudomonadati</taxon>
        <taxon>Pseudomonadota</taxon>
        <taxon>Betaproteobacteria</taxon>
        <taxon>Burkholderiales</taxon>
        <taxon>Comamonadaceae</taxon>
        <taxon>Acidovorax</taxon>
    </lineage>
</organism>
<dbReference type="Gene3D" id="1.10.10.1130">
    <property type="entry name" value="Uncharacterised protein PF10982, DUF2789"/>
    <property type="match status" value="1"/>
</dbReference>
<dbReference type="Proteomes" id="UP000199002">
    <property type="component" value="Unassembled WGS sequence"/>
</dbReference>
<keyword evidence="2" id="KW-1185">Reference proteome</keyword>
<dbReference type="RefSeq" id="WP_092699043.1">
    <property type="nucleotide sequence ID" value="NZ_CAXIQU010000036.1"/>
</dbReference>